<dbReference type="InterPro" id="IPR011004">
    <property type="entry name" value="Trimer_LpxA-like_sf"/>
</dbReference>
<evidence type="ECO:0000256" key="2">
    <source>
        <dbReference type="ARBA" id="ARBA00022679"/>
    </source>
</evidence>
<dbReference type="PANTHER" id="PTHR23416:SF23">
    <property type="entry name" value="ACETYLTRANSFERASE C18B11.09C-RELATED"/>
    <property type="match status" value="1"/>
</dbReference>
<dbReference type="PROSITE" id="PS00101">
    <property type="entry name" value="HEXAPEP_TRANSFERASES"/>
    <property type="match status" value="1"/>
</dbReference>
<keyword evidence="2" id="KW-0808">Transferase</keyword>
<reference evidence="5 6" key="1">
    <citation type="submission" date="2023-07" db="EMBL/GenBank/DDBJ databases">
        <title>Sorghum-associated microbial communities from plants grown in Nebraska, USA.</title>
        <authorList>
            <person name="Schachtman D."/>
        </authorList>
    </citation>
    <scope>NUCLEOTIDE SEQUENCE [LARGE SCALE GENOMIC DNA]</scope>
    <source>
        <strain evidence="5 6">584</strain>
    </source>
</reference>
<dbReference type="EMBL" id="JAVDPW010000002">
    <property type="protein sequence ID" value="MDR6288847.1"/>
    <property type="molecule type" value="Genomic_DNA"/>
</dbReference>
<dbReference type="InterPro" id="IPR018357">
    <property type="entry name" value="Hexapep_transf_CS"/>
</dbReference>
<keyword evidence="6" id="KW-1185">Reference proteome</keyword>
<dbReference type="SUPFAM" id="SSF51161">
    <property type="entry name" value="Trimeric LpxA-like enzymes"/>
    <property type="match status" value="1"/>
</dbReference>
<keyword evidence="3" id="KW-0677">Repeat</keyword>
<dbReference type="Pfam" id="PF00132">
    <property type="entry name" value="Hexapep"/>
    <property type="match status" value="1"/>
</dbReference>
<comment type="caution">
    <text evidence="5">The sequence shown here is derived from an EMBL/GenBank/DDBJ whole genome shotgun (WGS) entry which is preliminary data.</text>
</comment>
<sequence>MADFKRPQGADSDPSTLWLYSATLGAPEGRQRMVNDDRARIIPRRTPESTAMTAEVKRAMAITAALNRLAFSDADQVRALFSDLIGRTVDDGFMLIPPFYATGGLDTRVGRNVFVNQNCTFYDLGGLDIGDDVMIGPNVSLITSGHPIEPSQRRASVVAKPIVIGRNVWIAAGAIVIGGVTIGENAVVAAGSVVTRDVPPNSLVGGNPARVIRSIAE</sequence>
<proteinExistence type="inferred from homology"/>
<evidence type="ECO:0000256" key="1">
    <source>
        <dbReference type="ARBA" id="ARBA00007274"/>
    </source>
</evidence>
<dbReference type="InterPro" id="IPR001451">
    <property type="entry name" value="Hexapep"/>
</dbReference>
<dbReference type="Gene3D" id="2.160.10.10">
    <property type="entry name" value="Hexapeptide repeat proteins"/>
    <property type="match status" value="1"/>
</dbReference>
<dbReference type="Proteomes" id="UP001262410">
    <property type="component" value="Unassembled WGS sequence"/>
</dbReference>
<evidence type="ECO:0000256" key="4">
    <source>
        <dbReference type="ARBA" id="ARBA00023315"/>
    </source>
</evidence>
<keyword evidence="4" id="KW-0012">Acyltransferase</keyword>
<dbReference type="RefSeq" id="WP_309792910.1">
    <property type="nucleotide sequence ID" value="NZ_JAVDPW010000002.1"/>
</dbReference>
<dbReference type="PANTHER" id="PTHR23416">
    <property type="entry name" value="SIALIC ACID SYNTHASE-RELATED"/>
    <property type="match status" value="1"/>
</dbReference>
<name>A0ABU1JJR4_9PROT</name>
<gene>
    <name evidence="5" type="ORF">E9232_001354</name>
</gene>
<comment type="similarity">
    <text evidence="1">Belongs to the transferase hexapeptide repeat family.</text>
</comment>
<evidence type="ECO:0000313" key="5">
    <source>
        <dbReference type="EMBL" id="MDR6288847.1"/>
    </source>
</evidence>
<dbReference type="InterPro" id="IPR051159">
    <property type="entry name" value="Hexapeptide_acetyltransf"/>
</dbReference>
<evidence type="ECO:0000256" key="3">
    <source>
        <dbReference type="ARBA" id="ARBA00022737"/>
    </source>
</evidence>
<organism evidence="5 6">
    <name type="scientific">Inquilinus ginsengisoli</name>
    <dbReference type="NCBI Taxonomy" id="363840"/>
    <lineage>
        <taxon>Bacteria</taxon>
        <taxon>Pseudomonadati</taxon>
        <taxon>Pseudomonadota</taxon>
        <taxon>Alphaproteobacteria</taxon>
        <taxon>Rhodospirillales</taxon>
        <taxon>Rhodospirillaceae</taxon>
        <taxon>Inquilinus</taxon>
    </lineage>
</organism>
<protein>
    <submittedName>
        <fullName evidence="5">Acetyltransferase-like isoleucine patch superfamily enzyme</fullName>
    </submittedName>
</protein>
<dbReference type="CDD" id="cd03357">
    <property type="entry name" value="LbH_MAT_GAT"/>
    <property type="match status" value="1"/>
</dbReference>
<evidence type="ECO:0000313" key="6">
    <source>
        <dbReference type="Proteomes" id="UP001262410"/>
    </source>
</evidence>
<accession>A0ABU1JJR4</accession>